<evidence type="ECO:0000313" key="6">
    <source>
        <dbReference type="Proteomes" id="UP000663720"/>
    </source>
</evidence>
<name>A0A975GK97_9BACT</name>
<dbReference type="Proteomes" id="UP000663720">
    <property type="component" value="Chromosome"/>
</dbReference>
<dbReference type="Gene3D" id="3.20.20.20">
    <property type="entry name" value="Dihydropteroate synthase-like"/>
    <property type="match status" value="1"/>
</dbReference>
<dbReference type="InterPro" id="IPR050554">
    <property type="entry name" value="Met_Synthase/Corrinoid"/>
</dbReference>
<dbReference type="GO" id="GO:0042558">
    <property type="term" value="P:pteridine-containing compound metabolic process"/>
    <property type="evidence" value="ECO:0007669"/>
    <property type="project" value="InterPro"/>
</dbReference>
<accession>A0A975GK97</accession>
<dbReference type="RefSeq" id="WP_207689412.1">
    <property type="nucleotide sequence ID" value="NZ_CP061799.1"/>
</dbReference>
<dbReference type="PROSITE" id="PS50972">
    <property type="entry name" value="PTERIN_BINDING"/>
    <property type="match status" value="1"/>
</dbReference>
<keyword evidence="3" id="KW-0808">Transferase</keyword>
<reference evidence="5" key="1">
    <citation type="journal article" date="2021" name="Microb. Physiol.">
        <title>Proteogenomic Insights into the Physiology of Marine, Sulfate-Reducing, Filamentous Desulfonema limicola and Desulfonema magnum.</title>
        <authorList>
            <person name="Schnaars V."/>
            <person name="Wohlbrand L."/>
            <person name="Scheve S."/>
            <person name="Hinrichs C."/>
            <person name="Reinhardt R."/>
            <person name="Rabus R."/>
        </authorList>
    </citation>
    <scope>NUCLEOTIDE SEQUENCE</scope>
    <source>
        <strain evidence="5">5ac10</strain>
    </source>
</reference>
<dbReference type="GO" id="GO:0005829">
    <property type="term" value="C:cytosol"/>
    <property type="evidence" value="ECO:0007669"/>
    <property type="project" value="TreeGrafter"/>
</dbReference>
<dbReference type="PANTHER" id="PTHR45833:SF2">
    <property type="entry name" value="BIFUNCTIONAL HOMOCYSTEINE S-METHYLTRANSFERASE_5,10-METHYLENETETRAHYDROFOLATE REDUCTASE"/>
    <property type="match status" value="1"/>
</dbReference>
<evidence type="ECO:0000256" key="2">
    <source>
        <dbReference type="ARBA" id="ARBA00022603"/>
    </source>
</evidence>
<dbReference type="InterPro" id="IPR011005">
    <property type="entry name" value="Dihydropteroate_synth-like_sf"/>
</dbReference>
<evidence type="ECO:0000259" key="4">
    <source>
        <dbReference type="PROSITE" id="PS50972"/>
    </source>
</evidence>
<dbReference type="EMBL" id="CP061799">
    <property type="protein sequence ID" value="QTA83593.1"/>
    <property type="molecule type" value="Genomic_DNA"/>
</dbReference>
<dbReference type="KEGG" id="dli:dnl_60060"/>
<dbReference type="AlphaFoldDB" id="A0A975GK97"/>
<comment type="similarity">
    <text evidence="1">Belongs to the vitamin-B12 dependent methionine synthase family.</text>
</comment>
<gene>
    <name evidence="5" type="ORF">dnl_60060</name>
</gene>
<evidence type="ECO:0000256" key="3">
    <source>
        <dbReference type="ARBA" id="ARBA00022679"/>
    </source>
</evidence>
<evidence type="ECO:0000313" key="5">
    <source>
        <dbReference type="EMBL" id="QTA83593.1"/>
    </source>
</evidence>
<dbReference type="Pfam" id="PF00809">
    <property type="entry name" value="Pterin_bind"/>
    <property type="match status" value="1"/>
</dbReference>
<dbReference type="PANTHER" id="PTHR45833">
    <property type="entry name" value="METHIONINE SYNTHASE"/>
    <property type="match status" value="1"/>
</dbReference>
<keyword evidence="2" id="KW-0489">Methyltransferase</keyword>
<proteinExistence type="inferred from homology"/>
<keyword evidence="6" id="KW-1185">Reference proteome</keyword>
<protein>
    <submittedName>
        <fullName evidence="5">Pterin-binding domain-containing protein</fullName>
    </submittedName>
</protein>
<dbReference type="GO" id="GO:0008705">
    <property type="term" value="F:methionine synthase activity"/>
    <property type="evidence" value="ECO:0007669"/>
    <property type="project" value="TreeGrafter"/>
</dbReference>
<dbReference type="InterPro" id="IPR000489">
    <property type="entry name" value="Pterin-binding_dom"/>
</dbReference>
<feature type="domain" description="Pterin-binding" evidence="4">
    <location>
        <begin position="1"/>
        <end position="252"/>
    </location>
</feature>
<dbReference type="SUPFAM" id="SSF51717">
    <property type="entry name" value="Dihydropteroate synthetase-like"/>
    <property type="match status" value="1"/>
</dbReference>
<dbReference type="GO" id="GO:0032259">
    <property type="term" value="P:methylation"/>
    <property type="evidence" value="ECO:0007669"/>
    <property type="project" value="UniProtKB-KW"/>
</dbReference>
<organism evidence="5 6">
    <name type="scientific">Desulfonema limicola</name>
    <dbReference type="NCBI Taxonomy" id="45656"/>
    <lineage>
        <taxon>Bacteria</taxon>
        <taxon>Pseudomonadati</taxon>
        <taxon>Thermodesulfobacteriota</taxon>
        <taxon>Desulfobacteria</taxon>
        <taxon>Desulfobacterales</taxon>
        <taxon>Desulfococcaceae</taxon>
        <taxon>Desulfonema</taxon>
    </lineage>
</organism>
<evidence type="ECO:0000256" key="1">
    <source>
        <dbReference type="ARBA" id="ARBA00010398"/>
    </source>
</evidence>
<sequence>MLLVADNLQITNLVIEKAVKDLNPVPIQEMVKKCQAAGADAIDINSGPLSRDPEKKMAFMVESVQEVTNLPLLLDTTNPKALEAGLKMSKNKTIINGFSLEPAKLEFILPLAKKYNTRIIGYLLYPNSHVPNDESQRLNIAVELYEEFQKSGMDNEQLIIDPVIAPVMWENGNIQDMEILSVIRNLPDLLGFPVKTIAGISNLTTGAGPKDKKLLLERAYVPMLAAAGLDMALMNIFHSDTIKTAKACNALYSKHIFTWAEI</sequence>